<reference evidence="1" key="2">
    <citation type="journal article" date="2015" name="Data Brief">
        <title>Shoot transcriptome of the giant reed, Arundo donax.</title>
        <authorList>
            <person name="Barrero R.A."/>
            <person name="Guerrero F.D."/>
            <person name="Moolhuijzen P."/>
            <person name="Goolsby J.A."/>
            <person name="Tidwell J."/>
            <person name="Bellgard S.E."/>
            <person name="Bellgard M.I."/>
        </authorList>
    </citation>
    <scope>NUCLEOTIDE SEQUENCE</scope>
    <source>
        <tissue evidence="1">Shoot tissue taken approximately 20 cm above the soil surface</tissue>
    </source>
</reference>
<accession>A0A0A9C0R2</accession>
<evidence type="ECO:0000313" key="1">
    <source>
        <dbReference type="EMBL" id="JAD69909.1"/>
    </source>
</evidence>
<dbReference type="EMBL" id="GBRH01227986">
    <property type="protein sequence ID" value="JAD69909.1"/>
    <property type="molecule type" value="Transcribed_RNA"/>
</dbReference>
<protein>
    <submittedName>
        <fullName evidence="1">Uncharacterized protein</fullName>
    </submittedName>
</protein>
<organism evidence="1">
    <name type="scientific">Arundo donax</name>
    <name type="common">Giant reed</name>
    <name type="synonym">Donax arundinaceus</name>
    <dbReference type="NCBI Taxonomy" id="35708"/>
    <lineage>
        <taxon>Eukaryota</taxon>
        <taxon>Viridiplantae</taxon>
        <taxon>Streptophyta</taxon>
        <taxon>Embryophyta</taxon>
        <taxon>Tracheophyta</taxon>
        <taxon>Spermatophyta</taxon>
        <taxon>Magnoliopsida</taxon>
        <taxon>Liliopsida</taxon>
        <taxon>Poales</taxon>
        <taxon>Poaceae</taxon>
        <taxon>PACMAD clade</taxon>
        <taxon>Arundinoideae</taxon>
        <taxon>Arundineae</taxon>
        <taxon>Arundo</taxon>
    </lineage>
</organism>
<sequence length="26" mass="3153">MAGEASGGQKRSSKCWRWRRRLLWFV</sequence>
<proteinExistence type="predicted"/>
<name>A0A0A9C0R2_ARUDO</name>
<dbReference type="AlphaFoldDB" id="A0A0A9C0R2"/>
<reference evidence="1" key="1">
    <citation type="submission" date="2014-09" db="EMBL/GenBank/DDBJ databases">
        <authorList>
            <person name="Magalhaes I.L.F."/>
            <person name="Oliveira U."/>
            <person name="Santos F.R."/>
            <person name="Vidigal T.H.D.A."/>
            <person name="Brescovit A.D."/>
            <person name="Santos A.J."/>
        </authorList>
    </citation>
    <scope>NUCLEOTIDE SEQUENCE</scope>
    <source>
        <tissue evidence="1">Shoot tissue taken approximately 20 cm above the soil surface</tissue>
    </source>
</reference>